<dbReference type="InterPro" id="IPR050656">
    <property type="entry name" value="PINX1"/>
</dbReference>
<protein>
    <submittedName>
        <fullName evidence="4">PIN2/TERF1-interacting telomerase inhibitor 1</fullName>
    </submittedName>
</protein>
<feature type="domain" description="G-patch" evidence="2">
    <location>
        <begin position="29"/>
        <end position="75"/>
    </location>
</feature>
<dbReference type="AlphaFoldDB" id="A0A8B8GLW9"/>
<dbReference type="InterPro" id="IPR000467">
    <property type="entry name" value="G_patch_dom"/>
</dbReference>
<proteinExistence type="predicted"/>
<organism evidence="3 4">
    <name type="scientific">Sipha flava</name>
    <name type="common">yellow sugarcane aphid</name>
    <dbReference type="NCBI Taxonomy" id="143950"/>
    <lineage>
        <taxon>Eukaryota</taxon>
        <taxon>Metazoa</taxon>
        <taxon>Ecdysozoa</taxon>
        <taxon>Arthropoda</taxon>
        <taxon>Hexapoda</taxon>
        <taxon>Insecta</taxon>
        <taxon>Pterygota</taxon>
        <taxon>Neoptera</taxon>
        <taxon>Paraneoptera</taxon>
        <taxon>Hemiptera</taxon>
        <taxon>Sternorrhyncha</taxon>
        <taxon>Aphidomorpha</taxon>
        <taxon>Aphidoidea</taxon>
        <taxon>Aphididae</taxon>
        <taxon>Sipha</taxon>
    </lineage>
</organism>
<dbReference type="OrthoDB" id="29523at2759"/>
<feature type="compositionally biased region" description="Polar residues" evidence="1">
    <location>
        <begin position="15"/>
        <end position="24"/>
    </location>
</feature>
<dbReference type="PANTHER" id="PTHR23149">
    <property type="entry name" value="G PATCH DOMAIN CONTAINING PROTEIN"/>
    <property type="match status" value="1"/>
</dbReference>
<dbReference type="GO" id="GO:0010521">
    <property type="term" value="F:telomerase inhibitor activity"/>
    <property type="evidence" value="ECO:0007669"/>
    <property type="project" value="TreeGrafter"/>
</dbReference>
<evidence type="ECO:0000256" key="1">
    <source>
        <dbReference type="SAM" id="MobiDB-lite"/>
    </source>
</evidence>
<accession>A0A8B8GLW9</accession>
<feature type="region of interest" description="Disordered" evidence="1">
    <location>
        <begin position="1"/>
        <end position="28"/>
    </location>
</feature>
<keyword evidence="3" id="KW-1185">Reference proteome</keyword>
<dbReference type="Pfam" id="PF01585">
    <property type="entry name" value="G-patch"/>
    <property type="match status" value="1"/>
</dbReference>
<dbReference type="GeneID" id="112693410"/>
<evidence type="ECO:0000313" key="3">
    <source>
        <dbReference type="Proteomes" id="UP000694846"/>
    </source>
</evidence>
<name>A0A8B8GLW9_9HEMI</name>
<gene>
    <name evidence="4" type="primary">LOC112693410</name>
</gene>
<dbReference type="RefSeq" id="XP_025424249.1">
    <property type="nucleotide sequence ID" value="XM_025568464.1"/>
</dbReference>
<evidence type="ECO:0000313" key="4">
    <source>
        <dbReference type="RefSeq" id="XP_025424249.1"/>
    </source>
</evidence>
<dbReference type="Proteomes" id="UP000694846">
    <property type="component" value="Unplaced"/>
</dbReference>
<dbReference type="GO" id="GO:0005730">
    <property type="term" value="C:nucleolus"/>
    <property type="evidence" value="ECO:0007669"/>
    <property type="project" value="TreeGrafter"/>
</dbReference>
<dbReference type="PANTHER" id="PTHR23149:SF27">
    <property type="entry name" value="PIN2_TERF1-INTERACTING TELOMERASE INHIBITOR 1"/>
    <property type="match status" value="1"/>
</dbReference>
<dbReference type="GO" id="GO:0003676">
    <property type="term" value="F:nucleic acid binding"/>
    <property type="evidence" value="ECO:0007669"/>
    <property type="project" value="InterPro"/>
</dbReference>
<dbReference type="PROSITE" id="PS50174">
    <property type="entry name" value="G_PATCH"/>
    <property type="match status" value="1"/>
</dbReference>
<dbReference type="SMART" id="SM00443">
    <property type="entry name" value="G_patch"/>
    <property type="match status" value="1"/>
</dbReference>
<evidence type="ECO:0000259" key="2">
    <source>
        <dbReference type="PROSITE" id="PS50174"/>
    </source>
</evidence>
<reference evidence="4" key="1">
    <citation type="submission" date="2025-08" db="UniProtKB">
        <authorList>
            <consortium name="RefSeq"/>
        </authorList>
    </citation>
    <scope>IDENTIFICATION</scope>
    <source>
        <tissue evidence="4">Whole body</tissue>
    </source>
</reference>
<sequence length="449" mass="51445">MSLAEPRKRRKNPMHSVNLSAQNHWSEDDSKFGQRMLEKFGWSKGAGLGKNKQGIAENIKIQHKVTPTGLGFLANNADDWFKAGEDYSRLLSQLTEKFDQYQALTKANYNKNSPKSLEENSLNSRSRVHYHKFTKGKDLTQYKKEELACILGKGVKDDDQNLSGLNMQEYFKNKHESKKLLINKQYDIPSNEDPTRISNDETNKNIKTGKVECNISDAIDSEEKIVEQVNNFTPIKKKKCDTQLSKQTVKPPNECNEAELKTKKKKSKESINDNVNDVDLSKKIKKSQMPTNENVDSIKCLESECNSNNNKETQKQEELVLSYKYQNLVDLLIENSSAGKKYCTDSNSMFEKKIKEFIDTVKSQHSITVSSEINQTNEELKSNKPLTLNPDDKNFVKDFEAQKSKVLESIKKRQEVSKYVNDKSMFIAEHGNILFFGSNMNEIKGYGDW</sequence>